<sequence length="413" mass="43665">MARETLSGGTVSAGQGHATLFVLIVVFLDMVGFGLIIPVLPSLIEQVGHVDLAQASRVGGAMFAVFSLAQFAFAPLMGNLSDRFGRRPLLLLAIGGLGVDYLFHAFAPTLFWLFIGRAIAGVCGASYVIANAYLADVSAPQERARAFGLMGAAFGLGFILGPALGGLLGELGPRVPFFVAAAISGLNLIYGLFVLPESLPPSRRRPLNWRACNPFGTLKVFARYPGVLPMAGVMGVYLFASAIYPAIWPFWGMAKFGWTEGIIGLTLAAYGIVAAVFQGGMSGPLARRFGEAKVVFAGLLLGVVLLIALALSSSLTMVLIVLCVTGIEGLVQPMLTSLMSRAVPEDEQGALQGGISAVMNLAMLFGTLFFTQVFGIFQAEGAIIRTPDMAFYMASAILLTALIWFAQLRRRGL</sequence>
<dbReference type="OrthoDB" id="9764259at2"/>
<keyword evidence="11" id="KW-1185">Reference proteome</keyword>
<organism evidence="10 11">
    <name type="scientific">Thioclava indica</name>
    <dbReference type="NCBI Taxonomy" id="1353528"/>
    <lineage>
        <taxon>Bacteria</taxon>
        <taxon>Pseudomonadati</taxon>
        <taxon>Pseudomonadota</taxon>
        <taxon>Alphaproteobacteria</taxon>
        <taxon>Rhodobacterales</taxon>
        <taxon>Paracoccaceae</taxon>
        <taxon>Thioclava</taxon>
    </lineage>
</organism>
<feature type="transmembrane region" description="Helical" evidence="8">
    <location>
        <begin position="175"/>
        <end position="195"/>
    </location>
</feature>
<keyword evidence="4" id="KW-0813">Transport</keyword>
<dbReference type="Gene3D" id="1.20.1250.20">
    <property type="entry name" value="MFS general substrate transporter like domains"/>
    <property type="match status" value="1"/>
</dbReference>
<dbReference type="EMBL" id="AUNB01000001">
    <property type="protein sequence ID" value="KEO61499.1"/>
    <property type="molecule type" value="Genomic_DNA"/>
</dbReference>
<comment type="function">
    <text evidence="1">Resistance to tetracycline by an active tetracycline efflux. This is an energy-dependent process that decreases the accumulation of the antibiotic in whole cells. This protein functions as a metal-tetracycline/H(+) antiporter.</text>
</comment>
<evidence type="ECO:0000256" key="5">
    <source>
        <dbReference type="ARBA" id="ARBA00022692"/>
    </source>
</evidence>
<evidence type="ECO:0000256" key="4">
    <source>
        <dbReference type="ARBA" id="ARBA00022448"/>
    </source>
</evidence>
<dbReference type="eggNOG" id="COG2814">
    <property type="taxonomic scope" value="Bacteria"/>
</dbReference>
<evidence type="ECO:0000256" key="6">
    <source>
        <dbReference type="ARBA" id="ARBA00022989"/>
    </source>
</evidence>
<dbReference type="SUPFAM" id="SSF103473">
    <property type="entry name" value="MFS general substrate transporter"/>
    <property type="match status" value="1"/>
</dbReference>
<comment type="caution">
    <text evidence="10">The sequence shown here is derived from an EMBL/GenBank/DDBJ whole genome shotgun (WGS) entry which is preliminary data.</text>
</comment>
<dbReference type="InterPro" id="IPR001958">
    <property type="entry name" value="Tet-R_TetA/multi-R_MdtG-like"/>
</dbReference>
<gene>
    <name evidence="10" type="ORF">DT23_00605</name>
</gene>
<evidence type="ECO:0000313" key="11">
    <source>
        <dbReference type="Proteomes" id="UP000027471"/>
    </source>
</evidence>
<feature type="transmembrane region" description="Helical" evidence="8">
    <location>
        <begin position="294"/>
        <end position="311"/>
    </location>
</feature>
<protein>
    <recommendedName>
        <fullName evidence="9">Major facilitator superfamily (MFS) profile domain-containing protein</fullName>
    </recommendedName>
</protein>
<feature type="transmembrane region" description="Helical" evidence="8">
    <location>
        <begin position="20"/>
        <end position="40"/>
    </location>
</feature>
<dbReference type="Proteomes" id="UP000027471">
    <property type="component" value="Unassembled WGS sequence"/>
</dbReference>
<dbReference type="Pfam" id="PF07690">
    <property type="entry name" value="MFS_1"/>
    <property type="match status" value="1"/>
</dbReference>
<evidence type="ECO:0000256" key="7">
    <source>
        <dbReference type="ARBA" id="ARBA00023136"/>
    </source>
</evidence>
<feature type="transmembrane region" description="Helical" evidence="8">
    <location>
        <begin position="146"/>
        <end position="169"/>
    </location>
</feature>
<feature type="transmembrane region" description="Helical" evidence="8">
    <location>
        <begin position="112"/>
        <end position="134"/>
    </location>
</feature>
<evidence type="ECO:0000259" key="9">
    <source>
        <dbReference type="PROSITE" id="PS50850"/>
    </source>
</evidence>
<keyword evidence="6 8" id="KW-1133">Transmembrane helix</keyword>
<feature type="transmembrane region" description="Helical" evidence="8">
    <location>
        <begin position="389"/>
        <end position="408"/>
    </location>
</feature>
<dbReference type="STRING" id="1353528.DT23_00605"/>
<feature type="transmembrane region" description="Helical" evidence="8">
    <location>
        <begin position="317"/>
        <end position="336"/>
    </location>
</feature>
<dbReference type="AlphaFoldDB" id="A0A074JYD3"/>
<keyword evidence="7 8" id="KW-0472">Membrane</keyword>
<dbReference type="PROSITE" id="PS50850">
    <property type="entry name" value="MFS"/>
    <property type="match status" value="1"/>
</dbReference>
<dbReference type="InterPro" id="IPR020846">
    <property type="entry name" value="MFS_dom"/>
</dbReference>
<dbReference type="PANTHER" id="PTHR23504:SF15">
    <property type="entry name" value="MAJOR FACILITATOR SUPERFAMILY (MFS) PROFILE DOMAIN-CONTAINING PROTEIN"/>
    <property type="match status" value="1"/>
</dbReference>
<dbReference type="RefSeq" id="WP_051696941.1">
    <property type="nucleotide sequence ID" value="NZ_AUNB01000001.1"/>
</dbReference>
<name>A0A074JYD3_9RHOB</name>
<evidence type="ECO:0000256" key="3">
    <source>
        <dbReference type="ARBA" id="ARBA00007520"/>
    </source>
</evidence>
<feature type="transmembrane region" description="Helical" evidence="8">
    <location>
        <begin position="89"/>
        <end position="106"/>
    </location>
</feature>
<dbReference type="GO" id="GO:0022857">
    <property type="term" value="F:transmembrane transporter activity"/>
    <property type="evidence" value="ECO:0007669"/>
    <property type="project" value="InterPro"/>
</dbReference>
<evidence type="ECO:0000256" key="1">
    <source>
        <dbReference type="ARBA" id="ARBA00003279"/>
    </source>
</evidence>
<evidence type="ECO:0000256" key="8">
    <source>
        <dbReference type="SAM" id="Phobius"/>
    </source>
</evidence>
<dbReference type="GO" id="GO:0016020">
    <property type="term" value="C:membrane"/>
    <property type="evidence" value="ECO:0007669"/>
    <property type="project" value="UniProtKB-SubCell"/>
</dbReference>
<dbReference type="PRINTS" id="PR01035">
    <property type="entry name" value="TCRTETA"/>
</dbReference>
<feature type="domain" description="Major facilitator superfamily (MFS) profile" evidence="9">
    <location>
        <begin position="18"/>
        <end position="413"/>
    </location>
</feature>
<proteinExistence type="inferred from homology"/>
<dbReference type="InterPro" id="IPR036259">
    <property type="entry name" value="MFS_trans_sf"/>
</dbReference>
<evidence type="ECO:0000313" key="10">
    <source>
        <dbReference type="EMBL" id="KEO61499.1"/>
    </source>
</evidence>
<comment type="similarity">
    <text evidence="3">Belongs to the major facilitator superfamily. TCR/Tet family.</text>
</comment>
<feature type="transmembrane region" description="Helical" evidence="8">
    <location>
        <begin position="60"/>
        <end position="77"/>
    </location>
</feature>
<feature type="transmembrane region" description="Helical" evidence="8">
    <location>
        <begin position="227"/>
        <end position="250"/>
    </location>
</feature>
<feature type="transmembrane region" description="Helical" evidence="8">
    <location>
        <begin position="357"/>
        <end position="377"/>
    </location>
</feature>
<dbReference type="PANTHER" id="PTHR23504">
    <property type="entry name" value="MAJOR FACILITATOR SUPERFAMILY DOMAIN-CONTAINING PROTEIN 10"/>
    <property type="match status" value="1"/>
</dbReference>
<keyword evidence="5 8" id="KW-0812">Transmembrane</keyword>
<dbReference type="InterPro" id="IPR005829">
    <property type="entry name" value="Sugar_transporter_CS"/>
</dbReference>
<feature type="transmembrane region" description="Helical" evidence="8">
    <location>
        <begin position="262"/>
        <end position="282"/>
    </location>
</feature>
<dbReference type="InterPro" id="IPR011701">
    <property type="entry name" value="MFS"/>
</dbReference>
<evidence type="ECO:0000256" key="2">
    <source>
        <dbReference type="ARBA" id="ARBA00004141"/>
    </source>
</evidence>
<reference evidence="10 11" key="1">
    <citation type="journal article" date="2015" name="Antonie Van Leeuwenhoek">
        <title>Thioclava indica sp. nov., isolated from surface seawater of the Indian Ocean.</title>
        <authorList>
            <person name="Liu Y."/>
            <person name="Lai Q."/>
            <person name="Du J."/>
            <person name="Xu H."/>
            <person name="Jiang L."/>
            <person name="Shao Z."/>
        </authorList>
    </citation>
    <scope>NUCLEOTIDE SEQUENCE [LARGE SCALE GENOMIC DNA]</scope>
    <source>
        <strain evidence="10 11">DT23-4</strain>
    </source>
</reference>
<comment type="subcellular location">
    <subcellularLocation>
        <location evidence="2">Membrane</location>
        <topology evidence="2">Multi-pass membrane protein</topology>
    </subcellularLocation>
</comment>
<accession>A0A074JYD3</accession>
<dbReference type="PROSITE" id="PS00216">
    <property type="entry name" value="SUGAR_TRANSPORT_1"/>
    <property type="match status" value="1"/>
</dbReference>